<dbReference type="InterPro" id="IPR037523">
    <property type="entry name" value="VOC_core"/>
</dbReference>
<name>A0ABV4WIL4_9CYAN</name>
<evidence type="ECO:0000313" key="4">
    <source>
        <dbReference type="Proteomes" id="UP001576780"/>
    </source>
</evidence>
<dbReference type="PROSITE" id="PS00934">
    <property type="entry name" value="GLYOXALASE_I_1"/>
    <property type="match status" value="1"/>
</dbReference>
<dbReference type="PANTHER" id="PTHR43048">
    <property type="entry name" value="METHYLMALONYL-COA EPIMERASE"/>
    <property type="match status" value="1"/>
</dbReference>
<comment type="caution">
    <text evidence="3">The sequence shown here is derived from an EMBL/GenBank/DDBJ whole genome shotgun (WGS) entry which is preliminary data.</text>
</comment>
<dbReference type="SUPFAM" id="SSF54593">
    <property type="entry name" value="Glyoxalase/Bleomycin resistance protein/Dihydroxybiphenyl dioxygenase"/>
    <property type="match status" value="2"/>
</dbReference>
<dbReference type="PANTHER" id="PTHR43048:SF3">
    <property type="entry name" value="METHYLMALONYL-COA EPIMERASE, MITOCHONDRIAL"/>
    <property type="match status" value="1"/>
</dbReference>
<protein>
    <submittedName>
        <fullName evidence="3">VOC family protein</fullName>
    </submittedName>
</protein>
<dbReference type="Proteomes" id="UP001576780">
    <property type="component" value="Unassembled WGS sequence"/>
</dbReference>
<accession>A0ABV4WIL4</accession>
<dbReference type="InterPro" id="IPR018146">
    <property type="entry name" value="Glyoxalase_1_CS"/>
</dbReference>
<dbReference type="InterPro" id="IPR029068">
    <property type="entry name" value="Glyas_Bleomycin-R_OHBP_Dase"/>
</dbReference>
<dbReference type="PROSITE" id="PS51819">
    <property type="entry name" value="VOC"/>
    <property type="match status" value="2"/>
</dbReference>
<proteinExistence type="predicted"/>
<evidence type="ECO:0000313" key="3">
    <source>
        <dbReference type="EMBL" id="MFB2834920.1"/>
    </source>
</evidence>
<sequence>MRLNKKIARVILSVSIFVAVIFLHNQVYSQALHRDDNRLTTIAQTQTTQTSVKAVESVGMTVSDIDKSVEFYSQVLSFNKVSDIEVLGTEYEKLQGLFGVRMRVVRMQLGNEFIELTEYLTPKGRPIPIDSRSNDRWFQHIAIVVSDMDKAYQHLRKYKIQHTSTAPQRLPDWNIAAAGIRAFYFKDPDGHNLEIIYFPPGKGDPKWQHSTNQLFQGIDHTAIVVSNTAASLKFYRDLLGLKLAGESMNYGSEQEYLNHVKGARLHISGLRSAAGPGIEFLEYLAPRDGRTLPADTKPNDLIHWETTLIVSDTQAIASLLRMNQSTFVSPSIVTIPQQTLGFKKGFLVRDPDGHVMRLVEQ</sequence>
<dbReference type="InterPro" id="IPR051785">
    <property type="entry name" value="MMCE/EMCE_epimerase"/>
</dbReference>
<dbReference type="Pfam" id="PF00903">
    <property type="entry name" value="Glyoxalase"/>
    <property type="match status" value="2"/>
</dbReference>
<keyword evidence="4" id="KW-1185">Reference proteome</keyword>
<organism evidence="3 4">
    <name type="scientific">Floridaenema evergladense BLCC-F167</name>
    <dbReference type="NCBI Taxonomy" id="3153639"/>
    <lineage>
        <taxon>Bacteria</taxon>
        <taxon>Bacillati</taxon>
        <taxon>Cyanobacteriota</taxon>
        <taxon>Cyanophyceae</taxon>
        <taxon>Oscillatoriophycideae</taxon>
        <taxon>Aerosakkonematales</taxon>
        <taxon>Aerosakkonemataceae</taxon>
        <taxon>Floridanema</taxon>
        <taxon>Floridanema evergladense</taxon>
    </lineage>
</organism>
<dbReference type="Gene3D" id="3.10.180.10">
    <property type="entry name" value="2,3-Dihydroxybiphenyl 1,2-Dioxygenase, domain 1"/>
    <property type="match status" value="2"/>
</dbReference>
<gene>
    <name evidence="3" type="ORF">ACE1CA_10345</name>
</gene>
<keyword evidence="1" id="KW-0479">Metal-binding</keyword>
<dbReference type="CDD" id="cd06587">
    <property type="entry name" value="VOC"/>
    <property type="match status" value="1"/>
</dbReference>
<evidence type="ECO:0000256" key="1">
    <source>
        <dbReference type="ARBA" id="ARBA00022723"/>
    </source>
</evidence>
<dbReference type="InterPro" id="IPR004360">
    <property type="entry name" value="Glyas_Fos-R_dOase_dom"/>
</dbReference>
<dbReference type="RefSeq" id="WP_413277348.1">
    <property type="nucleotide sequence ID" value="NZ_JBHFNT010000075.1"/>
</dbReference>
<reference evidence="3 4" key="1">
    <citation type="submission" date="2024-09" db="EMBL/GenBank/DDBJ databases">
        <title>Floridaenema gen nov. (Aerosakkonemataceae, Aerosakkonematales ord. nov., Cyanobacteria) from benthic tropical and subtropical fresh waters, with the description of four new species.</title>
        <authorList>
            <person name="Moretto J.A."/>
            <person name="Berthold D.E."/>
            <person name="Lefler F.W."/>
            <person name="Huang I.-S."/>
            <person name="Laughinghouse H. IV."/>
        </authorList>
    </citation>
    <scope>NUCLEOTIDE SEQUENCE [LARGE SCALE GENOMIC DNA]</scope>
    <source>
        <strain evidence="3 4">BLCC-F167</strain>
    </source>
</reference>
<feature type="domain" description="VOC" evidence="2">
    <location>
        <begin position="54"/>
        <end position="198"/>
    </location>
</feature>
<feature type="domain" description="VOC" evidence="2">
    <location>
        <begin position="217"/>
        <end position="361"/>
    </location>
</feature>
<evidence type="ECO:0000259" key="2">
    <source>
        <dbReference type="PROSITE" id="PS51819"/>
    </source>
</evidence>
<dbReference type="EMBL" id="JBHFNT010000075">
    <property type="protein sequence ID" value="MFB2834920.1"/>
    <property type="molecule type" value="Genomic_DNA"/>
</dbReference>